<name>W9GBM6_9MICO</name>
<sequence>MVLAHTVPVSDFGFVDEAPGEGEPGDGPTRRRTRRPGGVALVFTVLAVGLVVFGAWAWLNRLHGDDLAAWDTLSAQIDELDRSYTPLGHSEVRPCRDEPGGTITRQYPESTGPQAAELIGYLVEKGWVQQPEPAPPLLSRLTMTTDDHALTIEVSGPALNLLVGTLTARSPGSALGCLGH</sequence>
<evidence type="ECO:0000256" key="1">
    <source>
        <dbReference type="SAM" id="MobiDB-lite"/>
    </source>
</evidence>
<dbReference type="EMBL" id="AWSA01000025">
    <property type="protein sequence ID" value="EWT01269.1"/>
    <property type="molecule type" value="Genomic_DNA"/>
</dbReference>
<keyword evidence="2" id="KW-0812">Transmembrane</keyword>
<comment type="caution">
    <text evidence="3">The sequence shown here is derived from an EMBL/GenBank/DDBJ whole genome shotgun (WGS) entry which is preliminary data.</text>
</comment>
<gene>
    <name evidence="3" type="ORF">N865_05375</name>
</gene>
<proteinExistence type="predicted"/>
<protein>
    <submittedName>
        <fullName evidence="3">Uncharacterized protein</fullName>
    </submittedName>
</protein>
<evidence type="ECO:0000313" key="4">
    <source>
        <dbReference type="Proteomes" id="UP000019489"/>
    </source>
</evidence>
<dbReference type="AlphaFoldDB" id="W9GBM6"/>
<dbReference type="eggNOG" id="ENOG5031N1D">
    <property type="taxonomic scope" value="Bacteria"/>
</dbReference>
<evidence type="ECO:0000313" key="3">
    <source>
        <dbReference type="EMBL" id="EWT01269.1"/>
    </source>
</evidence>
<keyword evidence="2" id="KW-0472">Membrane</keyword>
<reference evidence="3 4" key="1">
    <citation type="submission" date="2013-08" db="EMBL/GenBank/DDBJ databases">
        <title>Intrasporangium oryzae NRRL B-24470.</title>
        <authorList>
            <person name="Liu H."/>
            <person name="Wang G."/>
        </authorList>
    </citation>
    <scope>NUCLEOTIDE SEQUENCE [LARGE SCALE GENOMIC DNA]</scope>
    <source>
        <strain evidence="3 4">NRRL B-24470</strain>
    </source>
</reference>
<dbReference type="Proteomes" id="UP000019489">
    <property type="component" value="Unassembled WGS sequence"/>
</dbReference>
<accession>W9GBM6</accession>
<feature type="region of interest" description="Disordered" evidence="1">
    <location>
        <begin position="13"/>
        <end position="34"/>
    </location>
</feature>
<dbReference type="STRING" id="1386089.N865_05375"/>
<evidence type="ECO:0000256" key="2">
    <source>
        <dbReference type="SAM" id="Phobius"/>
    </source>
</evidence>
<feature type="transmembrane region" description="Helical" evidence="2">
    <location>
        <begin position="39"/>
        <end position="59"/>
    </location>
</feature>
<keyword evidence="4" id="KW-1185">Reference proteome</keyword>
<organism evidence="3 4">
    <name type="scientific">Intrasporangium oryzae NRRL B-24470</name>
    <dbReference type="NCBI Taxonomy" id="1386089"/>
    <lineage>
        <taxon>Bacteria</taxon>
        <taxon>Bacillati</taxon>
        <taxon>Actinomycetota</taxon>
        <taxon>Actinomycetes</taxon>
        <taxon>Micrococcales</taxon>
        <taxon>Intrasporangiaceae</taxon>
        <taxon>Intrasporangium</taxon>
    </lineage>
</organism>
<keyword evidence="2" id="KW-1133">Transmembrane helix</keyword>